<evidence type="ECO:0000259" key="13">
    <source>
        <dbReference type="Pfam" id="PF00112"/>
    </source>
</evidence>
<evidence type="ECO:0000256" key="9">
    <source>
        <dbReference type="ARBA" id="ARBA00029779"/>
    </source>
</evidence>
<dbReference type="OrthoDB" id="3789175at2759"/>
<dbReference type="Gene3D" id="3.90.70.10">
    <property type="entry name" value="Cysteine proteinases"/>
    <property type="match status" value="1"/>
</dbReference>
<dbReference type="SUPFAM" id="SSF54001">
    <property type="entry name" value="Cysteine proteinases"/>
    <property type="match status" value="1"/>
</dbReference>
<name>A0A8X7BQ59_9ARAC</name>
<evidence type="ECO:0000256" key="6">
    <source>
        <dbReference type="ARBA" id="ARBA00022801"/>
    </source>
</evidence>
<dbReference type="SUPFAM" id="SSF75001">
    <property type="entry name" value="Dipeptidyl peptidase I (cathepsin C), exclusion domain"/>
    <property type="match status" value="1"/>
</dbReference>
<evidence type="ECO:0000256" key="2">
    <source>
        <dbReference type="ARBA" id="ARBA00008455"/>
    </source>
</evidence>
<dbReference type="GO" id="GO:0008234">
    <property type="term" value="F:cysteine-type peptidase activity"/>
    <property type="evidence" value="ECO:0007669"/>
    <property type="project" value="UniProtKB-KW"/>
</dbReference>
<dbReference type="PROSITE" id="PS00139">
    <property type="entry name" value="THIOL_PROTEASE_CYS"/>
    <property type="match status" value="1"/>
</dbReference>
<comment type="similarity">
    <text evidence="2">Belongs to the peptidase C1 family.</text>
</comment>
<evidence type="ECO:0000259" key="14">
    <source>
        <dbReference type="Pfam" id="PF08773"/>
    </source>
</evidence>
<dbReference type="InterPro" id="IPR038765">
    <property type="entry name" value="Papain-like_cys_pep_sf"/>
</dbReference>
<dbReference type="InterPro" id="IPR036496">
    <property type="entry name" value="CathepsinC_exc_dom_sf"/>
</dbReference>
<organism evidence="15 16">
    <name type="scientific">Trichonephila inaurata madagascariensis</name>
    <dbReference type="NCBI Taxonomy" id="2747483"/>
    <lineage>
        <taxon>Eukaryota</taxon>
        <taxon>Metazoa</taxon>
        <taxon>Ecdysozoa</taxon>
        <taxon>Arthropoda</taxon>
        <taxon>Chelicerata</taxon>
        <taxon>Arachnida</taxon>
        <taxon>Araneae</taxon>
        <taxon>Araneomorphae</taxon>
        <taxon>Entelegynae</taxon>
        <taxon>Araneoidea</taxon>
        <taxon>Nephilidae</taxon>
        <taxon>Trichonephila</taxon>
        <taxon>Trichonephila inaurata</taxon>
    </lineage>
</organism>
<dbReference type="Proteomes" id="UP000886998">
    <property type="component" value="Unassembled WGS sequence"/>
</dbReference>
<evidence type="ECO:0000256" key="11">
    <source>
        <dbReference type="ARBA" id="ARBA00032961"/>
    </source>
</evidence>
<feature type="domain" description="Cathepsin C exclusion" evidence="14">
    <location>
        <begin position="5"/>
        <end position="103"/>
    </location>
</feature>
<dbReference type="PANTHER" id="PTHR12411">
    <property type="entry name" value="CYSTEINE PROTEASE FAMILY C1-RELATED"/>
    <property type="match status" value="1"/>
</dbReference>
<dbReference type="GO" id="GO:0006508">
    <property type="term" value="P:proteolysis"/>
    <property type="evidence" value="ECO:0007669"/>
    <property type="project" value="UniProtKB-KW"/>
</dbReference>
<comment type="function">
    <text evidence="12">Thiol protease. Has dipeptidylpeptidase activity. Active against a broad range of dipeptide substrates composed of both polar and hydrophobic amino acids. Proline cannot occupy the P1 position and arginine cannot occupy the P2 position of the substrate. Can act as both an exopeptidase and endopeptidase. Activates serine proteases such as elastase, cathepsin G and granzymes A and B.</text>
</comment>
<evidence type="ECO:0000256" key="7">
    <source>
        <dbReference type="ARBA" id="ARBA00022807"/>
    </source>
</evidence>
<dbReference type="InterPro" id="IPR013128">
    <property type="entry name" value="Peptidase_C1A"/>
</dbReference>
<evidence type="ECO:0000256" key="4">
    <source>
        <dbReference type="ARBA" id="ARBA00014709"/>
    </source>
</evidence>
<comment type="subunit">
    <text evidence="3">Tetramer of heterotrimers consisting of exclusion domain, heavy- and light chains.</text>
</comment>
<sequence length="278" mass="31428">MSRASQAEKKELVCSEKTGPIANTFQITLRFPNFAFDSYGNKGFWTIVYNQGFEIVINYRKYFAFSYYEKNSEGNFTSRCDRILPGWSHDVLGKNWACYNGHKSESSYPSQHSHTQTQKSRKLLFEKLAHHINTTQRSWTATMYPNLINMSLDALTRIAGGLKSRISRPPPTAPVHRDIKRIASQLPVEFDWRNVSGGNYVSPVKNQGECGSCYAFSSLAMLESRLRIMTNNTLKVNLSPQDIVSCSKYSQVEYIKGVWMGGSTLPNRPGATAARVSH</sequence>
<evidence type="ECO:0000256" key="12">
    <source>
        <dbReference type="ARBA" id="ARBA00045556"/>
    </source>
</evidence>
<evidence type="ECO:0000256" key="10">
    <source>
        <dbReference type="ARBA" id="ARBA00030778"/>
    </source>
</evidence>
<keyword evidence="6" id="KW-0378">Hydrolase</keyword>
<dbReference type="Pfam" id="PF00112">
    <property type="entry name" value="Peptidase_C1"/>
    <property type="match status" value="1"/>
</dbReference>
<keyword evidence="16" id="KW-1185">Reference proteome</keyword>
<gene>
    <name evidence="15" type="primary">CTSC</name>
    <name evidence="15" type="ORF">TNIN_235921</name>
</gene>
<reference evidence="15" key="1">
    <citation type="submission" date="2020-08" db="EMBL/GenBank/DDBJ databases">
        <title>Multicomponent nature underlies the extraordinary mechanical properties of spider dragline silk.</title>
        <authorList>
            <person name="Kono N."/>
            <person name="Nakamura H."/>
            <person name="Mori M."/>
            <person name="Yoshida Y."/>
            <person name="Ohtoshi R."/>
            <person name="Malay A.D."/>
            <person name="Moran D.A.P."/>
            <person name="Tomita M."/>
            <person name="Numata K."/>
            <person name="Arakawa K."/>
        </authorList>
    </citation>
    <scope>NUCLEOTIDE SEQUENCE</scope>
</reference>
<dbReference type="Pfam" id="PF08773">
    <property type="entry name" value="CathepsinC_exc"/>
    <property type="match status" value="1"/>
</dbReference>
<evidence type="ECO:0000256" key="5">
    <source>
        <dbReference type="ARBA" id="ARBA00022670"/>
    </source>
</evidence>
<evidence type="ECO:0000256" key="3">
    <source>
        <dbReference type="ARBA" id="ARBA00011610"/>
    </source>
</evidence>
<proteinExistence type="inferred from homology"/>
<evidence type="ECO:0000256" key="8">
    <source>
        <dbReference type="ARBA" id="ARBA00029762"/>
    </source>
</evidence>
<feature type="domain" description="Peptidase C1A papain C-terminal" evidence="13">
    <location>
        <begin position="186"/>
        <end position="250"/>
    </location>
</feature>
<protein>
    <recommendedName>
        <fullName evidence="4">Dipeptidyl peptidase 1</fullName>
    </recommendedName>
    <alternativeName>
        <fullName evidence="9">Cathepsin C</fullName>
    </alternativeName>
    <alternativeName>
        <fullName evidence="8">Cathepsin J</fullName>
    </alternativeName>
    <alternativeName>
        <fullName evidence="11">Dipeptidyl peptidase I</fullName>
    </alternativeName>
    <alternativeName>
        <fullName evidence="10">Dipeptidyl transferase</fullName>
    </alternativeName>
</protein>
<comment type="cofactor">
    <cofactor evidence="1">
        <name>chloride</name>
        <dbReference type="ChEBI" id="CHEBI:17996"/>
    </cofactor>
</comment>
<comment type="caution">
    <text evidence="15">The sequence shown here is derived from an EMBL/GenBank/DDBJ whole genome shotgun (WGS) entry which is preliminary data.</text>
</comment>
<evidence type="ECO:0000313" key="15">
    <source>
        <dbReference type="EMBL" id="GFY38194.1"/>
    </source>
</evidence>
<dbReference type="Gene3D" id="2.40.128.80">
    <property type="entry name" value="Cathepsin C, exclusion domain"/>
    <property type="match status" value="1"/>
</dbReference>
<dbReference type="InterPro" id="IPR014882">
    <property type="entry name" value="CathepsinC_exc"/>
</dbReference>
<evidence type="ECO:0000313" key="16">
    <source>
        <dbReference type="Proteomes" id="UP000886998"/>
    </source>
</evidence>
<dbReference type="InterPro" id="IPR000668">
    <property type="entry name" value="Peptidase_C1A_C"/>
</dbReference>
<evidence type="ECO:0000256" key="1">
    <source>
        <dbReference type="ARBA" id="ARBA00001923"/>
    </source>
</evidence>
<dbReference type="AlphaFoldDB" id="A0A8X7BQ59"/>
<accession>A0A8X7BQ59</accession>
<dbReference type="InterPro" id="IPR000169">
    <property type="entry name" value="Pept_cys_AS"/>
</dbReference>
<keyword evidence="5" id="KW-0645">Protease</keyword>
<dbReference type="EMBL" id="BMAV01000690">
    <property type="protein sequence ID" value="GFY38194.1"/>
    <property type="molecule type" value="Genomic_DNA"/>
</dbReference>
<keyword evidence="7" id="KW-0788">Thiol protease</keyword>